<comment type="caution">
    <text evidence="19">The sequence shown here is derived from an EMBL/GenBank/DDBJ whole genome shotgun (WGS) entry which is preliminary data.</text>
</comment>
<feature type="binding site" evidence="15 16">
    <location>
        <position position="110"/>
    </location>
    <ligand>
        <name>S-adenosyl-L-methionine</name>
        <dbReference type="ChEBI" id="CHEBI:59789"/>
    </ligand>
</feature>
<sequence length="252" mass="28386">MKISVITLFPDMISGFFNESILKRAQEKKLVEIEVVNLRDFALDSYGTVDDRPYGGGAGMVMRADVLGAAINKVKDSSSKVILTSAKGNQFVQKKAKELSQLDHIVIIAGHYEGVDERVMEYVDEEMSIGDYVLTGGEIPAAVIIDSVVRLLPGVLKKNSATEEESFYHISVNELIDVVGETEILGRLRKSNIEFVQLLEYPQYTRPEEFEGKKAPEELLSGNHEQIRKYRLKRSYEETKTKRPDLLDINTQ</sequence>
<dbReference type="AlphaFoldDB" id="A0A2M7U084"/>
<evidence type="ECO:0000256" key="12">
    <source>
        <dbReference type="ARBA" id="ARBA00029736"/>
    </source>
</evidence>
<dbReference type="Proteomes" id="UP000228503">
    <property type="component" value="Unassembled WGS sequence"/>
</dbReference>
<dbReference type="HAMAP" id="MF_00605">
    <property type="entry name" value="TrmD"/>
    <property type="match status" value="1"/>
</dbReference>
<keyword evidence="8 15" id="KW-0489">Methyltransferase</keyword>
<evidence type="ECO:0000256" key="13">
    <source>
        <dbReference type="ARBA" id="ARBA00033392"/>
    </source>
</evidence>
<comment type="similarity">
    <text evidence="3 15 17">Belongs to the RNA methyltransferase TrmD family.</text>
</comment>
<evidence type="ECO:0000256" key="16">
    <source>
        <dbReference type="PIRSR" id="PIRSR000386-1"/>
    </source>
</evidence>
<evidence type="ECO:0000256" key="14">
    <source>
        <dbReference type="ARBA" id="ARBA00047783"/>
    </source>
</evidence>
<gene>
    <name evidence="15" type="primary">trmD</name>
    <name evidence="19" type="ORF">COY16_01865</name>
</gene>
<evidence type="ECO:0000259" key="18">
    <source>
        <dbReference type="Pfam" id="PF01746"/>
    </source>
</evidence>
<keyword evidence="10 15" id="KW-0949">S-adenosyl-L-methionine</keyword>
<dbReference type="Gene3D" id="1.10.1270.20">
    <property type="entry name" value="tRNA(m1g37)methyltransferase, domain 2"/>
    <property type="match status" value="1"/>
</dbReference>
<evidence type="ECO:0000256" key="5">
    <source>
        <dbReference type="ARBA" id="ARBA00012807"/>
    </source>
</evidence>
<dbReference type="InterPro" id="IPR016009">
    <property type="entry name" value="tRNA_MeTrfase_TRMD/TRM10"/>
</dbReference>
<evidence type="ECO:0000256" key="11">
    <source>
        <dbReference type="ARBA" id="ARBA00022694"/>
    </source>
</evidence>
<evidence type="ECO:0000256" key="6">
    <source>
        <dbReference type="ARBA" id="ARBA00014679"/>
    </source>
</evidence>
<dbReference type="SUPFAM" id="SSF75217">
    <property type="entry name" value="alpha/beta knot"/>
    <property type="match status" value="1"/>
</dbReference>
<evidence type="ECO:0000256" key="8">
    <source>
        <dbReference type="ARBA" id="ARBA00022603"/>
    </source>
</evidence>
<dbReference type="InterPro" id="IPR002649">
    <property type="entry name" value="tRNA_m1G_MeTrfase_TrmD"/>
</dbReference>
<evidence type="ECO:0000313" key="20">
    <source>
        <dbReference type="Proteomes" id="UP000228503"/>
    </source>
</evidence>
<dbReference type="GO" id="GO:0002939">
    <property type="term" value="P:tRNA N1-guanine methylation"/>
    <property type="evidence" value="ECO:0007669"/>
    <property type="project" value="TreeGrafter"/>
</dbReference>
<feature type="domain" description="tRNA methyltransferase TRMD/TRM10-type" evidence="18">
    <location>
        <begin position="1"/>
        <end position="247"/>
    </location>
</feature>
<dbReference type="CDD" id="cd18080">
    <property type="entry name" value="TrmD-like"/>
    <property type="match status" value="1"/>
</dbReference>
<dbReference type="FunFam" id="3.40.1280.10:FF:000001">
    <property type="entry name" value="tRNA (guanine-N(1)-)-methyltransferase"/>
    <property type="match status" value="1"/>
</dbReference>
<feature type="binding site" evidence="15 16">
    <location>
        <begin position="129"/>
        <end position="134"/>
    </location>
    <ligand>
        <name>S-adenosyl-L-methionine</name>
        <dbReference type="ChEBI" id="CHEBI:59789"/>
    </ligand>
</feature>
<comment type="subcellular location">
    <subcellularLocation>
        <location evidence="2 15 17">Cytoplasm</location>
    </subcellularLocation>
</comment>
<comment type="catalytic activity">
    <reaction evidence="14 15 17">
        <text>guanosine(37) in tRNA + S-adenosyl-L-methionine = N(1)-methylguanosine(37) in tRNA + S-adenosyl-L-homocysteine + H(+)</text>
        <dbReference type="Rhea" id="RHEA:36899"/>
        <dbReference type="Rhea" id="RHEA-COMP:10145"/>
        <dbReference type="Rhea" id="RHEA-COMP:10147"/>
        <dbReference type="ChEBI" id="CHEBI:15378"/>
        <dbReference type="ChEBI" id="CHEBI:57856"/>
        <dbReference type="ChEBI" id="CHEBI:59789"/>
        <dbReference type="ChEBI" id="CHEBI:73542"/>
        <dbReference type="ChEBI" id="CHEBI:74269"/>
        <dbReference type="EC" id="2.1.1.228"/>
    </reaction>
</comment>
<dbReference type="InterPro" id="IPR029026">
    <property type="entry name" value="tRNA_m1G_MTases_N"/>
</dbReference>
<dbReference type="PANTHER" id="PTHR46417:SF1">
    <property type="entry name" value="TRNA (GUANINE-N(1)-)-METHYLTRANSFERASE"/>
    <property type="match status" value="1"/>
</dbReference>
<dbReference type="InterPro" id="IPR023148">
    <property type="entry name" value="tRNA_m1G_MeTrfase_C_sf"/>
</dbReference>
<keyword evidence="7 15" id="KW-0963">Cytoplasm</keyword>
<evidence type="ECO:0000256" key="3">
    <source>
        <dbReference type="ARBA" id="ARBA00007630"/>
    </source>
</evidence>
<evidence type="ECO:0000256" key="2">
    <source>
        <dbReference type="ARBA" id="ARBA00004496"/>
    </source>
</evidence>
<dbReference type="NCBIfam" id="TIGR00088">
    <property type="entry name" value="trmD"/>
    <property type="match status" value="1"/>
</dbReference>
<accession>A0A2M7U084</accession>
<dbReference type="GO" id="GO:0052906">
    <property type="term" value="F:tRNA (guanine(37)-N1)-methyltransferase activity"/>
    <property type="evidence" value="ECO:0007669"/>
    <property type="project" value="UniProtKB-UniRule"/>
</dbReference>
<name>A0A2M7U084_9BACT</name>
<dbReference type="GO" id="GO:0005829">
    <property type="term" value="C:cytosol"/>
    <property type="evidence" value="ECO:0007669"/>
    <property type="project" value="TreeGrafter"/>
</dbReference>
<keyword evidence="11 15" id="KW-0819">tRNA processing</keyword>
<protein>
    <recommendedName>
        <fullName evidence="6 15">tRNA (guanine-N(1)-)-methyltransferase</fullName>
        <ecNumber evidence="5 15">2.1.1.228</ecNumber>
    </recommendedName>
    <alternativeName>
        <fullName evidence="12 15">M1G-methyltransferase</fullName>
    </alternativeName>
    <alternativeName>
        <fullName evidence="13 15">tRNA [GM37] methyltransferase</fullName>
    </alternativeName>
</protein>
<comment type="function">
    <text evidence="1 15 17">Specifically methylates guanosine-37 in various tRNAs.</text>
</comment>
<dbReference type="EC" id="2.1.1.228" evidence="5 15"/>
<evidence type="ECO:0000256" key="9">
    <source>
        <dbReference type="ARBA" id="ARBA00022679"/>
    </source>
</evidence>
<organism evidence="19 20">
    <name type="scientific">Candidatus Roizmanbacteria bacterium CG_4_10_14_0_2_um_filter_39_13</name>
    <dbReference type="NCBI Taxonomy" id="1974825"/>
    <lineage>
        <taxon>Bacteria</taxon>
        <taxon>Candidatus Roizmaniibacteriota</taxon>
    </lineage>
</organism>
<dbReference type="Gene3D" id="3.40.1280.10">
    <property type="match status" value="1"/>
</dbReference>
<evidence type="ECO:0000256" key="10">
    <source>
        <dbReference type="ARBA" id="ARBA00022691"/>
    </source>
</evidence>
<evidence type="ECO:0000256" key="1">
    <source>
        <dbReference type="ARBA" id="ARBA00002634"/>
    </source>
</evidence>
<dbReference type="NCBIfam" id="NF000648">
    <property type="entry name" value="PRK00026.1"/>
    <property type="match status" value="1"/>
</dbReference>
<dbReference type="EMBL" id="PFOB01000020">
    <property type="protein sequence ID" value="PIZ63477.1"/>
    <property type="molecule type" value="Genomic_DNA"/>
</dbReference>
<dbReference type="Pfam" id="PF01746">
    <property type="entry name" value="tRNA_m1G_MT"/>
    <property type="match status" value="1"/>
</dbReference>
<evidence type="ECO:0000256" key="4">
    <source>
        <dbReference type="ARBA" id="ARBA00011738"/>
    </source>
</evidence>
<evidence type="ECO:0000256" key="17">
    <source>
        <dbReference type="RuleBase" id="RU003464"/>
    </source>
</evidence>
<evidence type="ECO:0000256" key="15">
    <source>
        <dbReference type="HAMAP-Rule" id="MF_00605"/>
    </source>
</evidence>
<comment type="subunit">
    <text evidence="4 15 17">Homodimer.</text>
</comment>
<keyword evidence="9 15" id="KW-0808">Transferase</keyword>
<evidence type="ECO:0000256" key="7">
    <source>
        <dbReference type="ARBA" id="ARBA00022490"/>
    </source>
</evidence>
<dbReference type="InterPro" id="IPR029028">
    <property type="entry name" value="Alpha/beta_knot_MTases"/>
</dbReference>
<reference evidence="20" key="1">
    <citation type="submission" date="2017-09" db="EMBL/GenBank/DDBJ databases">
        <title>Depth-based differentiation of microbial function through sediment-hosted aquifers and enrichment of novel symbionts in the deep terrestrial subsurface.</title>
        <authorList>
            <person name="Probst A.J."/>
            <person name="Ladd B."/>
            <person name="Jarett J.K."/>
            <person name="Geller-Mcgrath D.E."/>
            <person name="Sieber C.M.K."/>
            <person name="Emerson J.B."/>
            <person name="Anantharaman K."/>
            <person name="Thomas B.C."/>
            <person name="Malmstrom R."/>
            <person name="Stieglmeier M."/>
            <person name="Klingl A."/>
            <person name="Woyke T."/>
            <person name="Ryan C.M."/>
            <person name="Banfield J.F."/>
        </authorList>
    </citation>
    <scope>NUCLEOTIDE SEQUENCE [LARGE SCALE GENOMIC DNA]</scope>
</reference>
<evidence type="ECO:0000313" key="19">
    <source>
        <dbReference type="EMBL" id="PIZ63477.1"/>
    </source>
</evidence>
<dbReference type="PANTHER" id="PTHR46417">
    <property type="entry name" value="TRNA (GUANINE-N(1)-)-METHYLTRANSFERASE"/>
    <property type="match status" value="1"/>
</dbReference>
<dbReference type="PIRSF" id="PIRSF000386">
    <property type="entry name" value="tRNA_mtase"/>
    <property type="match status" value="1"/>
</dbReference>
<proteinExistence type="inferred from homology"/>